<evidence type="ECO:0000313" key="1">
    <source>
        <dbReference type="EMBL" id="DAF95547.1"/>
    </source>
</evidence>
<proteinExistence type="predicted"/>
<protein>
    <submittedName>
        <fullName evidence="1">Uncharacterized protein</fullName>
    </submittedName>
</protein>
<name>A0A8S5UM97_9CAUD</name>
<organism evidence="1">
    <name type="scientific">Myoviridae sp. ctCo31</name>
    <dbReference type="NCBI Taxonomy" id="2825053"/>
    <lineage>
        <taxon>Viruses</taxon>
        <taxon>Duplodnaviria</taxon>
        <taxon>Heunggongvirae</taxon>
        <taxon>Uroviricota</taxon>
        <taxon>Caudoviricetes</taxon>
    </lineage>
</organism>
<sequence length="43" mass="5047">MGIKMNLVQLVENKDYVGFKDKMEELVEESLLKLFKEAKDEIT</sequence>
<dbReference type="EMBL" id="BK016109">
    <property type="protein sequence ID" value="DAF95547.1"/>
    <property type="molecule type" value="Genomic_DNA"/>
</dbReference>
<accession>A0A8S5UM97</accession>
<reference evidence="1" key="1">
    <citation type="journal article" date="2021" name="Proc. Natl. Acad. Sci. U.S.A.">
        <title>A Catalog of Tens of Thousands of Viruses from Human Metagenomes Reveals Hidden Associations with Chronic Diseases.</title>
        <authorList>
            <person name="Tisza M.J."/>
            <person name="Buck C.B."/>
        </authorList>
    </citation>
    <scope>NUCLEOTIDE SEQUENCE</scope>
    <source>
        <strain evidence="1">CtCo31</strain>
    </source>
</reference>